<feature type="non-terminal residue" evidence="1">
    <location>
        <position position="1"/>
    </location>
</feature>
<sequence>SWMKSLIASPTPRGVPVSLVRPWIWSLFYIRFRYQINSSSLTSTLDEMTDLESCISLPAVFPTPP</sequence>
<evidence type="ECO:0000313" key="1">
    <source>
        <dbReference type="EMBL" id="AAZ99791.1"/>
    </source>
</evidence>
<protein>
    <submittedName>
        <fullName evidence="1">NBS-LRR type RGA</fullName>
    </submittedName>
</protein>
<reference evidence="1" key="1">
    <citation type="journal article" date="2007" name="Biochem. Genet.">
        <title>Isolation and sequence analysis of wheat NBS-LRR type disease resistance gene analogs using degenerate PCR primers.</title>
        <authorList>
            <person name="Bozkurt O."/>
            <person name="Hakki E.E."/>
            <person name="Akkaya M.S."/>
        </authorList>
    </citation>
    <scope>NUCLEOTIDE SEQUENCE</scope>
</reference>
<dbReference type="AlphaFoldDB" id="Q3S9L9"/>
<feature type="non-terminal residue" evidence="1">
    <location>
        <position position="65"/>
    </location>
</feature>
<name>Q3S9L9_WHEAT</name>
<dbReference type="EMBL" id="DQ128021">
    <property type="protein sequence ID" value="AAZ99791.1"/>
    <property type="molecule type" value="Genomic_DNA"/>
</dbReference>
<organism evidence="1">
    <name type="scientific">Triticum aestivum</name>
    <name type="common">Wheat</name>
    <dbReference type="NCBI Taxonomy" id="4565"/>
    <lineage>
        <taxon>Eukaryota</taxon>
        <taxon>Viridiplantae</taxon>
        <taxon>Streptophyta</taxon>
        <taxon>Embryophyta</taxon>
        <taxon>Tracheophyta</taxon>
        <taxon>Spermatophyta</taxon>
        <taxon>Magnoliopsida</taxon>
        <taxon>Liliopsida</taxon>
        <taxon>Poales</taxon>
        <taxon>Poaceae</taxon>
        <taxon>BOP clade</taxon>
        <taxon>Pooideae</taxon>
        <taxon>Triticodae</taxon>
        <taxon>Triticeae</taxon>
        <taxon>Triticinae</taxon>
        <taxon>Triticum</taxon>
    </lineage>
</organism>
<accession>Q3S9L9</accession>
<proteinExistence type="predicted"/>